<protein>
    <submittedName>
        <fullName evidence="2">Uncharacterized protein</fullName>
    </submittedName>
</protein>
<dbReference type="Proteomes" id="UP000214646">
    <property type="component" value="Unassembled WGS sequence"/>
</dbReference>
<proteinExistence type="predicted"/>
<dbReference type="OrthoDB" id="281610at2"/>
<sequence>MANQLIPIMEYLTPVALGIVQEHFPNTPRLGTRGTAVLGKPPVSEDFAVLRMLTPEEFASYNDAADQLAKFRAARQVIEIAYLNAKEFEKSIKDIEQSYSSEAGVTREWVARLAIWLNQRVLNFLSSMRTYLDHTETRLKRIYGDNSTQVADFKDATAKEYDGHFSYRFIYKLRNYTQHCGMPLGKISGLSKLATPNPDEAIQHSLDFFFMKSELLNNFSSWGKDVKPDLEALPDEFPLRGYIGSVVDSLRRIEEVVTRNDKAAMQPAVKVLQAFLNEIGDTKAEPCVYTRLELTMGPEQWQTNFDFATIPVDVIAQLVEA</sequence>
<dbReference type="EMBL" id="NIDE01000005">
    <property type="protein sequence ID" value="OWK42427.1"/>
    <property type="molecule type" value="Genomic_DNA"/>
</dbReference>
<comment type="caution">
    <text evidence="2">The sequence shown here is derived from an EMBL/GenBank/DDBJ whole genome shotgun (WGS) entry which is preliminary data.</text>
</comment>
<gene>
    <name evidence="2" type="ORF">FRUB_04505</name>
    <name evidence="1" type="ORF">FRUB_10057</name>
</gene>
<reference evidence="2" key="2">
    <citation type="journal article" date="2018" name="Appl. Environ. Microbiol.">
        <title>Genome Analysis of Fimbriiglobus ruber SP5(T), a Planctomycete with Confirmed Chitinolytic Capability.</title>
        <authorList>
            <person name="Ravin N.V."/>
            <person name="Rakitin A.L."/>
            <person name="Ivanova A.A."/>
            <person name="Beletsky A.V."/>
            <person name="Kulichevskaya I.S."/>
            <person name="Mardanov A.V."/>
            <person name="Dedysh S.N."/>
        </authorList>
    </citation>
    <scope>NUCLEOTIDE SEQUENCE</scope>
    <source>
        <strain evidence="2">SP5</strain>
    </source>
</reference>
<keyword evidence="3" id="KW-1185">Reference proteome</keyword>
<reference evidence="3" key="1">
    <citation type="submission" date="2017-06" db="EMBL/GenBank/DDBJ databases">
        <title>Genome analysis of Fimbriiglobus ruber SP5, the first member of the order Planctomycetales with confirmed chitinolytic capability.</title>
        <authorList>
            <person name="Ravin N.V."/>
            <person name="Rakitin A.L."/>
            <person name="Ivanova A.A."/>
            <person name="Beletsky A.V."/>
            <person name="Kulichevskaya I.S."/>
            <person name="Mardanov A.V."/>
            <person name="Dedysh S.N."/>
        </authorList>
    </citation>
    <scope>NUCLEOTIDE SEQUENCE [LARGE SCALE GENOMIC DNA]</scope>
    <source>
        <strain evidence="3">SP5</strain>
    </source>
</reference>
<dbReference type="EMBL" id="NIDE01000019">
    <property type="protein sequence ID" value="OWK35215.1"/>
    <property type="molecule type" value="Genomic_DNA"/>
</dbReference>
<accession>A0A225E219</accession>
<name>A0A225E219_9BACT</name>
<dbReference type="RefSeq" id="WP_088255599.1">
    <property type="nucleotide sequence ID" value="NZ_NIDE01000005.1"/>
</dbReference>
<evidence type="ECO:0000313" key="2">
    <source>
        <dbReference type="EMBL" id="OWK42427.1"/>
    </source>
</evidence>
<organism evidence="2 3">
    <name type="scientific">Fimbriiglobus ruber</name>
    <dbReference type="NCBI Taxonomy" id="1908690"/>
    <lineage>
        <taxon>Bacteria</taxon>
        <taxon>Pseudomonadati</taxon>
        <taxon>Planctomycetota</taxon>
        <taxon>Planctomycetia</taxon>
        <taxon>Gemmatales</taxon>
        <taxon>Gemmataceae</taxon>
        <taxon>Fimbriiglobus</taxon>
    </lineage>
</organism>
<evidence type="ECO:0000313" key="1">
    <source>
        <dbReference type="EMBL" id="OWK35215.1"/>
    </source>
</evidence>
<evidence type="ECO:0000313" key="3">
    <source>
        <dbReference type="Proteomes" id="UP000214646"/>
    </source>
</evidence>
<dbReference type="AlphaFoldDB" id="A0A225E219"/>